<comment type="caution">
    <text evidence="1">The sequence shown here is derived from an EMBL/GenBank/DDBJ whole genome shotgun (WGS) entry which is preliminary data.</text>
</comment>
<organism evidence="1 2">
    <name type="scientific">Diphasiastrum complanatum</name>
    <name type="common">Issler's clubmoss</name>
    <name type="synonym">Lycopodium complanatum</name>
    <dbReference type="NCBI Taxonomy" id="34168"/>
    <lineage>
        <taxon>Eukaryota</taxon>
        <taxon>Viridiplantae</taxon>
        <taxon>Streptophyta</taxon>
        <taxon>Embryophyta</taxon>
        <taxon>Tracheophyta</taxon>
        <taxon>Lycopodiopsida</taxon>
        <taxon>Lycopodiales</taxon>
        <taxon>Lycopodiaceae</taxon>
        <taxon>Lycopodioideae</taxon>
        <taxon>Diphasiastrum</taxon>
    </lineage>
</organism>
<name>A0ACC2ET69_DIPCM</name>
<accession>A0ACC2ET69</accession>
<evidence type="ECO:0000313" key="2">
    <source>
        <dbReference type="Proteomes" id="UP001162992"/>
    </source>
</evidence>
<reference evidence="2" key="1">
    <citation type="journal article" date="2024" name="Proc. Natl. Acad. Sci. U.S.A.">
        <title>Extraordinary preservation of gene collinearity over three hundred million years revealed in homosporous lycophytes.</title>
        <authorList>
            <person name="Li C."/>
            <person name="Wickell D."/>
            <person name="Kuo L.Y."/>
            <person name="Chen X."/>
            <person name="Nie B."/>
            <person name="Liao X."/>
            <person name="Peng D."/>
            <person name="Ji J."/>
            <person name="Jenkins J."/>
            <person name="Williams M."/>
            <person name="Shu S."/>
            <person name="Plott C."/>
            <person name="Barry K."/>
            <person name="Rajasekar S."/>
            <person name="Grimwood J."/>
            <person name="Han X."/>
            <person name="Sun S."/>
            <person name="Hou Z."/>
            <person name="He W."/>
            <person name="Dai G."/>
            <person name="Sun C."/>
            <person name="Schmutz J."/>
            <person name="Leebens-Mack J.H."/>
            <person name="Li F.W."/>
            <person name="Wang L."/>
        </authorList>
    </citation>
    <scope>NUCLEOTIDE SEQUENCE [LARGE SCALE GENOMIC DNA]</scope>
    <source>
        <strain evidence="2">cv. PW_Plant_1</strain>
    </source>
</reference>
<evidence type="ECO:0000313" key="1">
    <source>
        <dbReference type="EMBL" id="KAJ7569712.1"/>
    </source>
</evidence>
<dbReference type="EMBL" id="CM055092">
    <property type="protein sequence ID" value="KAJ7569712.1"/>
    <property type="molecule type" value="Genomic_DNA"/>
</dbReference>
<gene>
    <name evidence="1" type="ORF">O6H91_01G089700</name>
</gene>
<sequence>MGHKSRDRFGKRSGAVAASDDFPAVAEESTSIAAMAVVERVLSTSTSVAVMAADFLAATMGSTFALAMEVAASVETRSTVMEVERDGEWGELPPPHRQANSRRGPERERKKKKKKKKHNFGYLREMHTSLLRSCIVMAFENPIVEDGKSKT</sequence>
<protein>
    <submittedName>
        <fullName evidence="1">Uncharacterized protein</fullName>
    </submittedName>
</protein>
<proteinExistence type="predicted"/>
<keyword evidence="2" id="KW-1185">Reference proteome</keyword>
<dbReference type="Proteomes" id="UP001162992">
    <property type="component" value="Chromosome 1"/>
</dbReference>